<dbReference type="Proteomes" id="UP000183567">
    <property type="component" value="Unassembled WGS sequence"/>
</dbReference>
<sequence length="112" mass="12324">AWICGECCSQVSLSSSITAAERNSSGTASEAAKHWTDGFLENLKRGQHHGQIDETARIKHLRQGPRCTISHSVTSCTCSSHELIPVAFLWSLPNTDRQDLSLVCLVQRFNAQ</sequence>
<evidence type="ECO:0000313" key="2">
    <source>
        <dbReference type="Proteomes" id="UP000183567"/>
    </source>
</evidence>
<keyword evidence="2" id="KW-1185">Reference proteome</keyword>
<dbReference type="AlphaFoldDB" id="A0A1J8R472"/>
<protein>
    <submittedName>
        <fullName evidence="1">Uncharacterized protein</fullName>
    </submittedName>
</protein>
<reference evidence="1 2" key="1">
    <citation type="submission" date="2016-03" db="EMBL/GenBank/DDBJ databases">
        <title>Comparative genomics of the ectomycorrhizal sister species Rhizopogon vinicolor and Rhizopogon vesiculosus (Basidiomycota: Boletales) reveals a divergence of the mating type B locus.</title>
        <authorList>
            <person name="Mujic A.B."/>
            <person name="Kuo A."/>
            <person name="Tritt A."/>
            <person name="Lipzen A."/>
            <person name="Chen C."/>
            <person name="Johnson J."/>
            <person name="Sharma A."/>
            <person name="Barry K."/>
            <person name="Grigoriev I.V."/>
            <person name="Spatafora J.W."/>
        </authorList>
    </citation>
    <scope>NUCLEOTIDE SEQUENCE [LARGE SCALE GENOMIC DNA]</scope>
    <source>
        <strain evidence="1 2">AM-OR11-056</strain>
    </source>
</reference>
<feature type="non-terminal residue" evidence="1">
    <location>
        <position position="1"/>
    </location>
</feature>
<evidence type="ECO:0000313" key="1">
    <source>
        <dbReference type="EMBL" id="OJA18716.1"/>
    </source>
</evidence>
<dbReference type="EMBL" id="LVVM01001351">
    <property type="protein sequence ID" value="OJA18716.1"/>
    <property type="molecule type" value="Genomic_DNA"/>
</dbReference>
<organism evidence="1 2">
    <name type="scientific">Rhizopogon vesiculosus</name>
    <dbReference type="NCBI Taxonomy" id="180088"/>
    <lineage>
        <taxon>Eukaryota</taxon>
        <taxon>Fungi</taxon>
        <taxon>Dikarya</taxon>
        <taxon>Basidiomycota</taxon>
        <taxon>Agaricomycotina</taxon>
        <taxon>Agaricomycetes</taxon>
        <taxon>Agaricomycetidae</taxon>
        <taxon>Boletales</taxon>
        <taxon>Suillineae</taxon>
        <taxon>Rhizopogonaceae</taxon>
        <taxon>Rhizopogon</taxon>
    </lineage>
</organism>
<dbReference type="OrthoDB" id="10360951at2759"/>
<accession>A0A1J8R472</accession>
<gene>
    <name evidence="1" type="ORF">AZE42_01263</name>
</gene>
<name>A0A1J8R472_9AGAM</name>
<comment type="caution">
    <text evidence="1">The sequence shown here is derived from an EMBL/GenBank/DDBJ whole genome shotgun (WGS) entry which is preliminary data.</text>
</comment>
<proteinExistence type="predicted"/>